<proteinExistence type="predicted"/>
<dbReference type="OrthoDB" id="5949781at2"/>
<feature type="region of interest" description="Disordered" evidence="1">
    <location>
        <begin position="7"/>
        <end position="27"/>
    </location>
</feature>
<organism evidence="2 3">
    <name type="scientific">Nitrosococcus wardiae</name>
    <dbReference type="NCBI Taxonomy" id="1814290"/>
    <lineage>
        <taxon>Bacteria</taxon>
        <taxon>Pseudomonadati</taxon>
        <taxon>Pseudomonadota</taxon>
        <taxon>Gammaproteobacteria</taxon>
        <taxon>Chromatiales</taxon>
        <taxon>Chromatiaceae</taxon>
        <taxon>Nitrosococcus</taxon>
    </lineage>
</organism>
<feature type="compositionally biased region" description="Gly residues" evidence="1">
    <location>
        <begin position="12"/>
        <end position="27"/>
    </location>
</feature>
<evidence type="ECO:0008006" key="4">
    <source>
        <dbReference type="Google" id="ProtNLM"/>
    </source>
</evidence>
<reference evidence="2 3" key="1">
    <citation type="submission" date="2019-03" db="EMBL/GenBank/DDBJ databases">
        <title>The genome sequence of Nitrosococcus wardiae strain D1FHST reveals the archetypal metabolic capacity of ammonia-oxidizing Gammaproteobacteria.</title>
        <authorList>
            <person name="Wang L."/>
            <person name="Lim C.K."/>
            <person name="Hanson T.E."/>
            <person name="Dang H."/>
            <person name="Klotz M.G."/>
        </authorList>
    </citation>
    <scope>NUCLEOTIDE SEQUENCE [LARGE SCALE GENOMIC DNA]</scope>
    <source>
        <strain evidence="2 3">D1FHS</strain>
    </source>
</reference>
<protein>
    <recommendedName>
        <fullName evidence="4">Peptidoglycan-binding protein</fullName>
    </recommendedName>
</protein>
<dbReference type="EMBL" id="CP038033">
    <property type="protein sequence ID" value="QBQ53633.1"/>
    <property type="molecule type" value="Genomic_DNA"/>
</dbReference>
<sequence length="183" mass="17932">MSLVACASQTQLGGGSSMATGSGGDAGAQGAAAASLPRCDKPLGTAALVEPEAHALSLLSSVGLQSPTPLLRLMMAQSNCFQVVDGGAALGSIQTEDQLRASGMLQQGSTTARGRMVTVQYLITPNVIFSNPNAGGYNALGALGGLLGAGGAIAGAIAGSIRIQEAQTALFLTDAQRGSDGGG</sequence>
<keyword evidence="3" id="KW-1185">Reference proteome</keyword>
<dbReference type="Proteomes" id="UP000294325">
    <property type="component" value="Chromosome"/>
</dbReference>
<dbReference type="KEGG" id="nwr:E3U44_03255"/>
<name>A0A4P7BUK5_9GAMM</name>
<dbReference type="RefSeq" id="WP_134356645.1">
    <property type="nucleotide sequence ID" value="NZ_CP038033.1"/>
</dbReference>
<evidence type="ECO:0000313" key="3">
    <source>
        <dbReference type="Proteomes" id="UP000294325"/>
    </source>
</evidence>
<evidence type="ECO:0000256" key="1">
    <source>
        <dbReference type="SAM" id="MobiDB-lite"/>
    </source>
</evidence>
<dbReference type="AlphaFoldDB" id="A0A4P7BUK5"/>
<evidence type="ECO:0000313" key="2">
    <source>
        <dbReference type="EMBL" id="QBQ53633.1"/>
    </source>
</evidence>
<gene>
    <name evidence="2" type="ORF">E3U44_03255</name>
</gene>
<accession>A0A4P7BUK5</accession>